<dbReference type="PANTHER" id="PTHR43281">
    <property type="entry name" value="FARNESYL DIPHOSPHATE SYNTHASE"/>
    <property type="match status" value="1"/>
</dbReference>
<keyword evidence="5" id="KW-0460">Magnesium</keyword>
<dbReference type="RefSeq" id="WP_152828724.1">
    <property type="nucleotide sequence ID" value="NZ_WHUT02000020.1"/>
</dbReference>
<organism evidence="7 8">
    <name type="scientific">Fertoeibacter niger</name>
    <dbReference type="NCBI Taxonomy" id="2656921"/>
    <lineage>
        <taxon>Bacteria</taxon>
        <taxon>Pseudomonadati</taxon>
        <taxon>Pseudomonadota</taxon>
        <taxon>Alphaproteobacteria</taxon>
        <taxon>Rhodobacterales</taxon>
        <taxon>Paracoccaceae</taxon>
        <taxon>Fertoeibacter</taxon>
    </lineage>
</organism>
<dbReference type="Pfam" id="PF00348">
    <property type="entry name" value="polyprenyl_synt"/>
    <property type="match status" value="1"/>
</dbReference>
<dbReference type="InterPro" id="IPR008949">
    <property type="entry name" value="Isoprenoid_synthase_dom_sf"/>
</dbReference>
<evidence type="ECO:0000256" key="1">
    <source>
        <dbReference type="ARBA" id="ARBA00001946"/>
    </source>
</evidence>
<dbReference type="PANTHER" id="PTHR43281:SF1">
    <property type="entry name" value="FARNESYL DIPHOSPHATE SYNTHASE"/>
    <property type="match status" value="1"/>
</dbReference>
<protein>
    <submittedName>
        <fullName evidence="7">Polyprenyl synthetase family protein</fullName>
    </submittedName>
</protein>
<reference evidence="7" key="1">
    <citation type="submission" date="2020-05" db="EMBL/GenBank/DDBJ databases">
        <title>Fertoebacter nigrum gen. nov., sp. nov., a new member of the family Rhodobacteraceae.</title>
        <authorList>
            <person name="Szuroczki S."/>
            <person name="Abbaszade G."/>
            <person name="Buni D."/>
            <person name="Schumann P."/>
            <person name="Toth E."/>
        </authorList>
    </citation>
    <scope>NUCLEOTIDE SEQUENCE</scope>
    <source>
        <strain evidence="7">RG-N-1a</strain>
    </source>
</reference>
<keyword evidence="4" id="KW-0479">Metal-binding</keyword>
<dbReference type="InterPro" id="IPR000092">
    <property type="entry name" value="Polyprenyl_synt"/>
</dbReference>
<keyword evidence="8" id="KW-1185">Reference proteome</keyword>
<dbReference type="EMBL" id="WHUT02000020">
    <property type="protein sequence ID" value="NUB46722.1"/>
    <property type="molecule type" value="Genomic_DNA"/>
</dbReference>
<dbReference type="SUPFAM" id="SSF48576">
    <property type="entry name" value="Terpenoid synthases"/>
    <property type="match status" value="1"/>
</dbReference>
<dbReference type="Proteomes" id="UP000484076">
    <property type="component" value="Unassembled WGS sequence"/>
</dbReference>
<gene>
    <name evidence="7" type="ORF">GEU84_020220</name>
</gene>
<comment type="similarity">
    <text evidence="2">Belongs to the FPP/GGPP synthase family.</text>
</comment>
<proteinExistence type="inferred from homology"/>
<evidence type="ECO:0000313" key="8">
    <source>
        <dbReference type="Proteomes" id="UP000484076"/>
    </source>
</evidence>
<dbReference type="GO" id="GO:0008299">
    <property type="term" value="P:isoprenoid biosynthetic process"/>
    <property type="evidence" value="ECO:0007669"/>
    <property type="project" value="UniProtKB-KW"/>
</dbReference>
<dbReference type="GO" id="GO:0004659">
    <property type="term" value="F:prenyltransferase activity"/>
    <property type="evidence" value="ECO:0007669"/>
    <property type="project" value="InterPro"/>
</dbReference>
<dbReference type="Gene3D" id="1.10.600.10">
    <property type="entry name" value="Farnesyl Diphosphate Synthase"/>
    <property type="match status" value="1"/>
</dbReference>
<evidence type="ECO:0000256" key="4">
    <source>
        <dbReference type="ARBA" id="ARBA00022723"/>
    </source>
</evidence>
<dbReference type="AlphaFoldDB" id="A0A8X8H0U6"/>
<dbReference type="CDD" id="cd00867">
    <property type="entry name" value="Trans_IPPS"/>
    <property type="match status" value="1"/>
</dbReference>
<comment type="caution">
    <text evidence="7">The sequence shown here is derived from an EMBL/GenBank/DDBJ whole genome shotgun (WGS) entry which is preliminary data.</text>
</comment>
<sequence>MIISRLEAKVAATSNRVAGAAKPNAEHHRFLHFCNQVVDDKLSSIKLPTSKQVLDYQQLRDTGTFAPSRDPSSMFFLDTARRSDQRTRARIAKVIESDVAALLLNGRSIPRAQLTLLHRFTDYSRFVPYIEAIMQRRSLINQILSDIPRSAARSGALMKFARMILGAAIVYETYRGLGRSSCLSAQYVVDVGLCFGVGYSVFDTIFDNKDLIPDSRRRFFNQGVRTIFDSANFESRYAIPFPALRRTKDLLHELEQLNEFRSAQSLLARFADSQFNPDTNVRLSKNQDLDAQELLRSTCRQSTLARASMAACFGVAFSDQELEQLSSVAMHNQLVNDIEGVVEDANNCVTVYVDKRIASSGMAYLYAATQDVVDAQNPALRSATREILHLRILEGLSWANKTMRDDELSERLRHWLRSNLDSNIDSDADIILEASKRVTDVHKEYAVLRSISRGMHRARRESISTRMTGIRSLLSAVNKNVVGLEFELNALRQSDAASYALKQPASRVRSHLFLEVVRRLGGSTQGVIGLACAIELLHTASLIIDDLPSHDNAMQRRERPCLHLKFGEDVAVLTAFELVSASFTLLGRFDAANGHKPNSIGLCDRLLRGPAGMLQGQLRDLRSRSSEPSHKCEELRALVKSNYQKSGAPFRFVLELAAMATGNDVLQAPLGRIGLRLGYLYQYGDDVEDGDVAVHDTKAKELANLAIEKIARETENSNMDSGLRRLLNDLGHHFGRLRSDSER</sequence>
<evidence type="ECO:0000256" key="3">
    <source>
        <dbReference type="ARBA" id="ARBA00022679"/>
    </source>
</evidence>
<keyword evidence="6" id="KW-0414">Isoprene biosynthesis</keyword>
<comment type="cofactor">
    <cofactor evidence="1">
        <name>Mg(2+)</name>
        <dbReference type="ChEBI" id="CHEBI:18420"/>
    </cofactor>
</comment>
<dbReference type="GO" id="GO:0046872">
    <property type="term" value="F:metal ion binding"/>
    <property type="evidence" value="ECO:0007669"/>
    <property type="project" value="UniProtKB-KW"/>
</dbReference>
<evidence type="ECO:0000256" key="5">
    <source>
        <dbReference type="ARBA" id="ARBA00022842"/>
    </source>
</evidence>
<accession>A0A8X8H0U6</accession>
<evidence type="ECO:0000256" key="2">
    <source>
        <dbReference type="ARBA" id="ARBA00006706"/>
    </source>
</evidence>
<evidence type="ECO:0000313" key="7">
    <source>
        <dbReference type="EMBL" id="NUB46722.1"/>
    </source>
</evidence>
<evidence type="ECO:0000256" key="6">
    <source>
        <dbReference type="ARBA" id="ARBA00023229"/>
    </source>
</evidence>
<name>A0A8X8H0U6_9RHOB</name>
<keyword evidence="3" id="KW-0808">Transferase</keyword>